<proteinExistence type="predicted"/>
<evidence type="ECO:0000313" key="2">
    <source>
        <dbReference type="EMBL" id="NOV42887.1"/>
    </source>
</evidence>
<protein>
    <submittedName>
        <fullName evidence="2">Putative secreted protein</fullName>
    </submittedName>
</protein>
<keyword evidence="1" id="KW-0732">Signal</keyword>
<dbReference type="AlphaFoldDB" id="A0A6M2DD44"/>
<name>A0A6M2DD44_RHIMP</name>
<reference evidence="2" key="1">
    <citation type="submission" date="2019-09" db="EMBL/GenBank/DDBJ databases">
        <title>Organ-specific transcriptomic study of the physiology of the cattle tick, Rhipicephalus microplus.</title>
        <authorList>
            <person name="Tirloni L."/>
            <person name="Braz G."/>
            <person name="Gandara A.C.P."/>
            <person name="Sabadin G.A."/>
            <person name="da Silva R.M."/>
            <person name="Guizzo M.G."/>
            <person name="Machado J.A."/>
            <person name="Costa E.P."/>
            <person name="Gomes H.F."/>
            <person name="Moraes J."/>
            <person name="Mota M.B.S."/>
            <person name="Mesquita R.D."/>
            <person name="Alvarenga P.H."/>
            <person name="Alves F."/>
            <person name="Seixas A."/>
            <person name="da Fonseca R.N."/>
            <person name="Fogaca A."/>
            <person name="Logullo C."/>
            <person name="Tanaka A."/>
            <person name="Daffre S."/>
            <person name="Termignoni C."/>
            <person name="Vaz I.S.Jr."/>
            <person name="Oliveira P.L."/>
            <person name="Ribeiro J.M."/>
        </authorList>
    </citation>
    <scope>NUCLEOTIDE SEQUENCE</scope>
    <source>
        <strain evidence="2">Porto Alegre</strain>
    </source>
</reference>
<accession>A0A6M2DD44</accession>
<feature type="chain" id="PRO_5027094194" evidence="1">
    <location>
        <begin position="16"/>
        <end position="98"/>
    </location>
</feature>
<organism evidence="2">
    <name type="scientific">Rhipicephalus microplus</name>
    <name type="common">Cattle tick</name>
    <name type="synonym">Boophilus microplus</name>
    <dbReference type="NCBI Taxonomy" id="6941"/>
    <lineage>
        <taxon>Eukaryota</taxon>
        <taxon>Metazoa</taxon>
        <taxon>Ecdysozoa</taxon>
        <taxon>Arthropoda</taxon>
        <taxon>Chelicerata</taxon>
        <taxon>Arachnida</taxon>
        <taxon>Acari</taxon>
        <taxon>Parasitiformes</taxon>
        <taxon>Ixodida</taxon>
        <taxon>Ixodoidea</taxon>
        <taxon>Ixodidae</taxon>
        <taxon>Rhipicephalinae</taxon>
        <taxon>Rhipicephalus</taxon>
        <taxon>Boophilus</taxon>
    </lineage>
</organism>
<sequence>MHLHFLMILFRKVGAFFLFCSLSWAPLKIKSFIIVGFAGGEQQKMVEMTGSGVVSRQTAATKLHFKGAPQHFFFVLSENAANQWSRESNIIEQNIIVQ</sequence>
<feature type="signal peptide" evidence="1">
    <location>
        <begin position="1"/>
        <end position="15"/>
    </location>
</feature>
<evidence type="ECO:0000256" key="1">
    <source>
        <dbReference type="SAM" id="SignalP"/>
    </source>
</evidence>
<dbReference type="EMBL" id="GHWJ01010150">
    <property type="protein sequence ID" value="NOV42887.1"/>
    <property type="molecule type" value="Transcribed_RNA"/>
</dbReference>